<keyword evidence="4 6" id="KW-1133">Transmembrane helix</keyword>
<keyword evidence="5 6" id="KW-0472">Membrane</keyword>
<comment type="caution">
    <text evidence="7">The sequence shown here is derived from an EMBL/GenBank/DDBJ whole genome shotgun (WGS) entry which is preliminary data.</text>
</comment>
<evidence type="ECO:0008006" key="9">
    <source>
        <dbReference type="Google" id="ProtNLM"/>
    </source>
</evidence>
<evidence type="ECO:0000256" key="2">
    <source>
        <dbReference type="ARBA" id="ARBA00007262"/>
    </source>
</evidence>
<comment type="similarity">
    <text evidence="2">Belongs to the IFI6/IFI27 family.</text>
</comment>
<accession>A0A6A5DR63</accession>
<feature type="transmembrane region" description="Helical" evidence="6">
    <location>
        <begin position="131"/>
        <end position="156"/>
    </location>
</feature>
<dbReference type="AlphaFoldDB" id="A0A6A5DR63"/>
<dbReference type="Pfam" id="PF06140">
    <property type="entry name" value="Ifi-6-16"/>
    <property type="match status" value="1"/>
</dbReference>
<reference evidence="7 8" key="1">
    <citation type="submission" date="2019-06" db="EMBL/GenBank/DDBJ databases">
        <title>A chromosome-scale genome assembly of the European perch, Perca fluviatilis.</title>
        <authorList>
            <person name="Roques C."/>
            <person name="Zahm M."/>
            <person name="Cabau C."/>
            <person name="Klopp C."/>
            <person name="Bouchez O."/>
            <person name="Donnadieu C."/>
            <person name="Kuhl H."/>
            <person name="Gislard M."/>
            <person name="Guendouz S."/>
            <person name="Journot L."/>
            <person name="Haffray P."/>
            <person name="Bestin A."/>
            <person name="Morvezen R."/>
            <person name="Feron R."/>
            <person name="Wen M."/>
            <person name="Jouanno E."/>
            <person name="Herpin A."/>
            <person name="Schartl M."/>
            <person name="Postlethwait J."/>
            <person name="Schaerlinger B."/>
            <person name="Chardard D."/>
            <person name="Lecocq T."/>
            <person name="Poncet C."/>
            <person name="Jaffrelo L."/>
            <person name="Lampietro C."/>
            <person name="Guiguen Y."/>
        </authorList>
    </citation>
    <scope>NUCLEOTIDE SEQUENCE [LARGE SCALE GENOMIC DNA]</scope>
    <source>
        <tissue evidence="7">Blood</tissue>
    </source>
</reference>
<dbReference type="GO" id="GO:0097193">
    <property type="term" value="P:intrinsic apoptotic signaling pathway"/>
    <property type="evidence" value="ECO:0007669"/>
    <property type="project" value="TreeGrafter"/>
</dbReference>
<feature type="transmembrane region" description="Helical" evidence="6">
    <location>
        <begin position="97"/>
        <end position="119"/>
    </location>
</feature>
<protein>
    <recommendedName>
        <fullName evidence="9">Interferon alpha-inducible protein 27-like protein 2A</fullName>
    </recommendedName>
</protein>
<dbReference type="EMBL" id="VHII01000020">
    <property type="protein sequence ID" value="KAF1375031.1"/>
    <property type="molecule type" value="Genomic_DNA"/>
</dbReference>
<dbReference type="InterPro" id="IPR038213">
    <property type="entry name" value="IFI6/IFI27-like_sf"/>
</dbReference>
<name>A0A6A5DR63_PERFL</name>
<keyword evidence="3 6" id="KW-0812">Transmembrane</keyword>
<keyword evidence="8" id="KW-1185">Reference proteome</keyword>
<dbReference type="PANTHER" id="PTHR16932">
    <property type="entry name" value="INTERFERON ALPHA-INDUCIBLE PROTEIN 27"/>
    <property type="match status" value="1"/>
</dbReference>
<evidence type="ECO:0000313" key="7">
    <source>
        <dbReference type="EMBL" id="KAF1375031.1"/>
    </source>
</evidence>
<comment type="subcellular location">
    <subcellularLocation>
        <location evidence="1">Membrane</location>
        <topology evidence="1">Multi-pass membrane protein</topology>
    </subcellularLocation>
</comment>
<dbReference type="GO" id="GO:0001836">
    <property type="term" value="P:release of cytochrome c from mitochondria"/>
    <property type="evidence" value="ECO:0007669"/>
    <property type="project" value="TreeGrafter"/>
</dbReference>
<dbReference type="InterPro" id="IPR009311">
    <property type="entry name" value="IFI6/IFI27-like"/>
</dbReference>
<dbReference type="Proteomes" id="UP000465112">
    <property type="component" value="Chromosome 20"/>
</dbReference>
<feature type="transmembrane region" description="Helical" evidence="6">
    <location>
        <begin position="163"/>
        <end position="186"/>
    </location>
</feature>
<gene>
    <name evidence="7" type="ORF">PFLUV_G00235170</name>
</gene>
<evidence type="ECO:0000256" key="6">
    <source>
        <dbReference type="SAM" id="Phobius"/>
    </source>
</evidence>
<feature type="transmembrane region" description="Helical" evidence="6">
    <location>
        <begin position="6"/>
        <end position="30"/>
    </location>
</feature>
<dbReference type="GO" id="GO:0031966">
    <property type="term" value="C:mitochondrial membrane"/>
    <property type="evidence" value="ECO:0007669"/>
    <property type="project" value="TreeGrafter"/>
</dbReference>
<evidence type="ECO:0000256" key="5">
    <source>
        <dbReference type="ARBA" id="ARBA00023136"/>
    </source>
</evidence>
<sequence length="187" mass="17759">MDPKAAVAIGVGAGAGVVAAVGVPVVLGAIGAVPERRQNGCCVTRDRWSILCQCSGPGRGGCLRTEGHFNFSAVFQKKCGFSEQFVRPINKMGPAGTAAAIVGGAVVSVVGAPVVLGAIGFTSAGIAAGSYAAGMMSAAAVANGGAVAAGSTVAVLQAAGAAGLSGAATAAVVGAGAAVGWLTSFIR</sequence>
<dbReference type="Gene3D" id="6.10.110.10">
    <property type="match status" value="1"/>
</dbReference>
<evidence type="ECO:0000256" key="4">
    <source>
        <dbReference type="ARBA" id="ARBA00022989"/>
    </source>
</evidence>
<proteinExistence type="inferred from homology"/>
<dbReference type="PANTHER" id="PTHR16932:SF18">
    <property type="entry name" value="INTERFERON, ALPHA-INDUCIBLE PROTEIN 27-LIKE 2"/>
    <property type="match status" value="1"/>
</dbReference>
<organism evidence="7 8">
    <name type="scientific">Perca fluviatilis</name>
    <name type="common">European perch</name>
    <dbReference type="NCBI Taxonomy" id="8168"/>
    <lineage>
        <taxon>Eukaryota</taxon>
        <taxon>Metazoa</taxon>
        <taxon>Chordata</taxon>
        <taxon>Craniata</taxon>
        <taxon>Vertebrata</taxon>
        <taxon>Euteleostomi</taxon>
        <taxon>Actinopterygii</taxon>
        <taxon>Neopterygii</taxon>
        <taxon>Teleostei</taxon>
        <taxon>Neoteleostei</taxon>
        <taxon>Acanthomorphata</taxon>
        <taxon>Eupercaria</taxon>
        <taxon>Perciformes</taxon>
        <taxon>Percoidei</taxon>
        <taxon>Percidae</taxon>
        <taxon>Percinae</taxon>
        <taxon>Perca</taxon>
    </lineage>
</organism>
<evidence type="ECO:0000256" key="1">
    <source>
        <dbReference type="ARBA" id="ARBA00004141"/>
    </source>
</evidence>
<evidence type="ECO:0000256" key="3">
    <source>
        <dbReference type="ARBA" id="ARBA00022692"/>
    </source>
</evidence>
<evidence type="ECO:0000313" key="8">
    <source>
        <dbReference type="Proteomes" id="UP000465112"/>
    </source>
</evidence>